<accession>A0A8S9QN44</accession>
<protein>
    <submittedName>
        <fullName evidence="2">Uncharacterized protein</fullName>
    </submittedName>
</protein>
<gene>
    <name evidence="2" type="ORF">F2Q69_00022821</name>
</gene>
<feature type="region of interest" description="Disordered" evidence="1">
    <location>
        <begin position="143"/>
        <end position="165"/>
    </location>
</feature>
<dbReference type="Proteomes" id="UP000712600">
    <property type="component" value="Unassembled WGS sequence"/>
</dbReference>
<evidence type="ECO:0000256" key="1">
    <source>
        <dbReference type="SAM" id="MobiDB-lite"/>
    </source>
</evidence>
<dbReference type="AlphaFoldDB" id="A0A8S9QN44"/>
<reference evidence="2" key="1">
    <citation type="submission" date="2019-12" db="EMBL/GenBank/DDBJ databases">
        <title>Genome sequencing and annotation of Brassica cretica.</title>
        <authorList>
            <person name="Studholme D.J."/>
            <person name="Sarris P."/>
        </authorList>
    </citation>
    <scope>NUCLEOTIDE SEQUENCE</scope>
    <source>
        <strain evidence="2">PFS-109/04</strain>
        <tissue evidence="2">Leaf</tissue>
    </source>
</reference>
<proteinExistence type="predicted"/>
<sequence>MASHYTAGKILEHEVIRKSDIDELIKALKDYGTFGNTLGYSCDAHMMPRNDDRRQHTHQVFMKLKNHPPLIMKEEMNLRLEVKNIKAQAVQDVIQSEKGSSREDKNGSYEAEEEVVEPIVVPLRRSTQMKKDSPSWVMLGSKSVTTESMSESPLPRSNQHKSWSLRSDRALPEARSLCSDRARIRLGRYVATELSPKLGRYVATELSSKLGRYVATTEISPKARTWPGRYLATEHAHDSVAT</sequence>
<evidence type="ECO:0000313" key="3">
    <source>
        <dbReference type="Proteomes" id="UP000712600"/>
    </source>
</evidence>
<dbReference type="EMBL" id="QGKX02001290">
    <property type="protein sequence ID" value="KAF3542131.1"/>
    <property type="molecule type" value="Genomic_DNA"/>
</dbReference>
<comment type="caution">
    <text evidence="2">The sequence shown here is derived from an EMBL/GenBank/DDBJ whole genome shotgun (WGS) entry which is preliminary data.</text>
</comment>
<organism evidence="2 3">
    <name type="scientific">Brassica cretica</name>
    <name type="common">Mustard</name>
    <dbReference type="NCBI Taxonomy" id="69181"/>
    <lineage>
        <taxon>Eukaryota</taxon>
        <taxon>Viridiplantae</taxon>
        <taxon>Streptophyta</taxon>
        <taxon>Embryophyta</taxon>
        <taxon>Tracheophyta</taxon>
        <taxon>Spermatophyta</taxon>
        <taxon>Magnoliopsida</taxon>
        <taxon>eudicotyledons</taxon>
        <taxon>Gunneridae</taxon>
        <taxon>Pentapetalae</taxon>
        <taxon>rosids</taxon>
        <taxon>malvids</taxon>
        <taxon>Brassicales</taxon>
        <taxon>Brassicaceae</taxon>
        <taxon>Brassiceae</taxon>
        <taxon>Brassica</taxon>
    </lineage>
</organism>
<evidence type="ECO:0000313" key="2">
    <source>
        <dbReference type="EMBL" id="KAF3542131.1"/>
    </source>
</evidence>
<name>A0A8S9QN44_BRACR</name>